<proteinExistence type="predicted"/>
<keyword evidence="2" id="KW-1003">Cell membrane</keyword>
<feature type="transmembrane region" description="Helical" evidence="6">
    <location>
        <begin position="45"/>
        <end position="67"/>
    </location>
</feature>
<sequence>MDPFIFGAATLLPFLLTSFIIELTPGPNMAYLAMVAASEGRRPGMATVAGVALGLAIVGLAASFGVAEFVGQSDMLYGALRWAGVGFLLYLAFEAWNGDGEEAGPSGKPASFYFRRGLITNLLNPKAALFFVTVLPTFVDDTRPLLPQNLTLAALYVGVATAVHAAIVLLAGALEPVLNSPARERLVRRVLALMLAAVAIWFGWSTRR</sequence>
<dbReference type="GO" id="GO:0015171">
    <property type="term" value="F:amino acid transmembrane transporter activity"/>
    <property type="evidence" value="ECO:0007669"/>
    <property type="project" value="TreeGrafter"/>
</dbReference>
<accession>A0A9Q8Y6M0</accession>
<keyword evidence="5 6" id="KW-0472">Membrane</keyword>
<dbReference type="GO" id="GO:0005886">
    <property type="term" value="C:plasma membrane"/>
    <property type="evidence" value="ECO:0007669"/>
    <property type="project" value="UniProtKB-SubCell"/>
</dbReference>
<dbReference type="RefSeq" id="WP_034786964.1">
    <property type="nucleotide sequence ID" value="NZ_CAXURO020000001.1"/>
</dbReference>
<organism evidence="7 9">
    <name type="scientific">Ensifer adhaerens</name>
    <name type="common">Sinorhizobium morelense</name>
    <dbReference type="NCBI Taxonomy" id="106592"/>
    <lineage>
        <taxon>Bacteria</taxon>
        <taxon>Pseudomonadati</taxon>
        <taxon>Pseudomonadota</taxon>
        <taxon>Alphaproteobacteria</taxon>
        <taxon>Hyphomicrobiales</taxon>
        <taxon>Rhizobiaceae</taxon>
        <taxon>Sinorhizobium/Ensifer group</taxon>
        <taxon>Ensifer</taxon>
    </lineage>
</organism>
<reference evidence="8 10" key="2">
    <citation type="submission" date="2023-03" db="EMBL/GenBank/DDBJ databases">
        <title>Comparative genome and transcriptome analysis combination mining strategies for increasing vitamin B12 production of Ensifer adhaerens strain.</title>
        <authorList>
            <person name="Yongheng L."/>
        </authorList>
    </citation>
    <scope>NUCLEOTIDE SEQUENCE [LARGE SCALE GENOMIC DNA]</scope>
    <source>
        <strain evidence="8 10">Casida A-T305</strain>
    </source>
</reference>
<evidence type="ECO:0000256" key="6">
    <source>
        <dbReference type="SAM" id="Phobius"/>
    </source>
</evidence>
<keyword evidence="10" id="KW-1185">Reference proteome</keyword>
<dbReference type="PANTHER" id="PTHR30086:SF20">
    <property type="entry name" value="ARGININE EXPORTER PROTEIN ARGO-RELATED"/>
    <property type="match status" value="1"/>
</dbReference>
<dbReference type="Proteomes" id="UP001214094">
    <property type="component" value="Chromosome"/>
</dbReference>
<dbReference type="PIRSF" id="PIRSF006324">
    <property type="entry name" value="LeuE"/>
    <property type="match status" value="1"/>
</dbReference>
<feature type="transmembrane region" description="Helical" evidence="6">
    <location>
        <begin position="6"/>
        <end position="24"/>
    </location>
</feature>
<reference evidence="7" key="1">
    <citation type="submission" date="2022-06" db="EMBL/GenBank/DDBJ databases">
        <title>Physiological and biochemical characterization and genomic elucidation of a strain of the genus Ensifer adhaerens M8 that combines arsenic oxidation and chromium reduction.</title>
        <authorList>
            <person name="Li X."/>
            <person name="Yu c."/>
        </authorList>
    </citation>
    <scope>NUCLEOTIDE SEQUENCE</scope>
    <source>
        <strain evidence="7">M8</strain>
    </source>
</reference>
<protein>
    <submittedName>
        <fullName evidence="7">LysE family translocator</fullName>
    </submittedName>
</protein>
<evidence type="ECO:0000313" key="7">
    <source>
        <dbReference type="EMBL" id="USJ22656.1"/>
    </source>
</evidence>
<keyword evidence="3 6" id="KW-0812">Transmembrane</keyword>
<feature type="transmembrane region" description="Helical" evidence="6">
    <location>
        <begin position="186"/>
        <end position="204"/>
    </location>
</feature>
<evidence type="ECO:0000313" key="8">
    <source>
        <dbReference type="EMBL" id="WFP90015.1"/>
    </source>
</evidence>
<dbReference type="OrthoDB" id="9804822at2"/>
<comment type="subcellular location">
    <subcellularLocation>
        <location evidence="1">Cell membrane</location>
        <topology evidence="1">Multi-pass membrane protein</topology>
    </subcellularLocation>
</comment>
<evidence type="ECO:0000256" key="4">
    <source>
        <dbReference type="ARBA" id="ARBA00022989"/>
    </source>
</evidence>
<evidence type="ECO:0000256" key="3">
    <source>
        <dbReference type="ARBA" id="ARBA00022692"/>
    </source>
</evidence>
<evidence type="ECO:0000256" key="2">
    <source>
        <dbReference type="ARBA" id="ARBA00022475"/>
    </source>
</evidence>
<gene>
    <name evidence="7" type="ORF">NE863_15325</name>
    <name evidence="8" type="ORF">P4B07_15825</name>
</gene>
<dbReference type="PANTHER" id="PTHR30086">
    <property type="entry name" value="ARGININE EXPORTER PROTEIN ARGO"/>
    <property type="match status" value="1"/>
</dbReference>
<dbReference type="AlphaFoldDB" id="A0A9Q8Y6M0"/>
<feature type="transmembrane region" description="Helical" evidence="6">
    <location>
        <begin position="151"/>
        <end position="174"/>
    </location>
</feature>
<dbReference type="EMBL" id="CP121308">
    <property type="protein sequence ID" value="WFP90015.1"/>
    <property type="molecule type" value="Genomic_DNA"/>
</dbReference>
<dbReference type="KEGG" id="eah:FA04_15590"/>
<evidence type="ECO:0000256" key="1">
    <source>
        <dbReference type="ARBA" id="ARBA00004651"/>
    </source>
</evidence>
<dbReference type="EMBL" id="CP098807">
    <property type="protein sequence ID" value="USJ22656.1"/>
    <property type="molecule type" value="Genomic_DNA"/>
</dbReference>
<dbReference type="InterPro" id="IPR001123">
    <property type="entry name" value="LeuE-type"/>
</dbReference>
<feature type="transmembrane region" description="Helical" evidence="6">
    <location>
        <begin position="118"/>
        <end position="139"/>
    </location>
</feature>
<keyword evidence="4 6" id="KW-1133">Transmembrane helix</keyword>
<dbReference type="Pfam" id="PF01810">
    <property type="entry name" value="LysE"/>
    <property type="match status" value="1"/>
</dbReference>
<dbReference type="GeneID" id="29518093"/>
<name>A0A9Q8Y6M0_ENSAD</name>
<evidence type="ECO:0000256" key="5">
    <source>
        <dbReference type="ARBA" id="ARBA00023136"/>
    </source>
</evidence>
<evidence type="ECO:0000313" key="9">
    <source>
        <dbReference type="Proteomes" id="UP001055460"/>
    </source>
</evidence>
<evidence type="ECO:0000313" key="10">
    <source>
        <dbReference type="Proteomes" id="UP001214094"/>
    </source>
</evidence>
<dbReference type="Proteomes" id="UP001055460">
    <property type="component" value="Chromosome"/>
</dbReference>
<feature type="transmembrane region" description="Helical" evidence="6">
    <location>
        <begin position="79"/>
        <end position="97"/>
    </location>
</feature>